<dbReference type="STRING" id="1130080.SAMN04488113_1068"/>
<organism evidence="2 3">
    <name type="scientific">Alkalibacterium gilvum</name>
    <dbReference type="NCBI Taxonomy" id="1130080"/>
    <lineage>
        <taxon>Bacteria</taxon>
        <taxon>Bacillati</taxon>
        <taxon>Bacillota</taxon>
        <taxon>Bacilli</taxon>
        <taxon>Lactobacillales</taxon>
        <taxon>Carnobacteriaceae</taxon>
        <taxon>Alkalibacterium</taxon>
    </lineage>
</organism>
<dbReference type="Gene3D" id="1.20.1440.50">
    <property type="entry name" value="Ta0600-like"/>
    <property type="match status" value="1"/>
</dbReference>
<accession>A0A1H6SF34</accession>
<evidence type="ECO:0000256" key="1">
    <source>
        <dbReference type="ARBA" id="ARBA00023025"/>
    </source>
</evidence>
<reference evidence="3" key="1">
    <citation type="submission" date="2016-10" db="EMBL/GenBank/DDBJ databases">
        <authorList>
            <person name="Varghese N."/>
            <person name="Submissions S."/>
        </authorList>
    </citation>
    <scope>NUCLEOTIDE SEQUENCE [LARGE SCALE GENOMIC DNA]</scope>
    <source>
        <strain evidence="3">DSM 25751</strain>
    </source>
</reference>
<evidence type="ECO:0000313" key="3">
    <source>
        <dbReference type="Proteomes" id="UP000198564"/>
    </source>
</evidence>
<evidence type="ECO:0000313" key="2">
    <source>
        <dbReference type="EMBL" id="SEI62335.1"/>
    </source>
</evidence>
<dbReference type="SUPFAM" id="SSF109797">
    <property type="entry name" value="Bacteriocin immunity protein-like"/>
    <property type="match status" value="1"/>
</dbReference>
<name>A0A1H6SF34_9LACT</name>
<protein>
    <submittedName>
        <fullName evidence="2">Enterocin A Immunity</fullName>
    </submittedName>
</protein>
<dbReference type="AlphaFoldDB" id="A0A1H6SF34"/>
<proteinExistence type="predicted"/>
<dbReference type="InterPro" id="IPR015046">
    <property type="entry name" value="LciA_Immunity-like"/>
</dbReference>
<dbReference type="InterPro" id="IPR023130">
    <property type="entry name" value="Ta0600-like_sf"/>
</dbReference>
<dbReference type="GO" id="GO:0030153">
    <property type="term" value="P:bacteriocin immunity"/>
    <property type="evidence" value="ECO:0007669"/>
    <property type="project" value="UniProtKB-KW"/>
</dbReference>
<dbReference type="RefSeq" id="WP_091633326.1">
    <property type="nucleotide sequence ID" value="NZ_FNYW01000006.1"/>
</dbReference>
<gene>
    <name evidence="2" type="ORF">SAMN04488113_1068</name>
</gene>
<keyword evidence="3" id="KW-1185">Reference proteome</keyword>
<dbReference type="OrthoDB" id="2166051at2"/>
<dbReference type="Pfam" id="PF08951">
    <property type="entry name" value="EntA_Immun"/>
    <property type="match status" value="1"/>
</dbReference>
<dbReference type="EMBL" id="FNYW01000006">
    <property type="protein sequence ID" value="SEI62335.1"/>
    <property type="molecule type" value="Genomic_DNA"/>
</dbReference>
<sequence length="115" mass="13138">MTEREKREKLMDAMSATYSDPEVKKEQYIHQLIFDLAKQLNKGKDAHAVYFHLSQELRGYALGNNSKMPESLSNLYELAREAISMSWRGIINKIIGKIILNPSGKNKDNVKVIAN</sequence>
<dbReference type="Proteomes" id="UP000198564">
    <property type="component" value="Unassembled WGS sequence"/>
</dbReference>
<keyword evidence="1" id="KW-0079">Bacteriocin immunity</keyword>